<evidence type="ECO:0000256" key="6">
    <source>
        <dbReference type="ARBA" id="ARBA00022722"/>
    </source>
</evidence>
<evidence type="ECO:0000256" key="10">
    <source>
        <dbReference type="ARBA" id="ARBA00022801"/>
    </source>
</evidence>
<keyword evidence="10" id="KW-0378">Hydrolase</keyword>
<evidence type="ECO:0000256" key="12">
    <source>
        <dbReference type="ARBA" id="ARBA00023125"/>
    </source>
</evidence>
<dbReference type="GO" id="GO:0016787">
    <property type="term" value="F:hydrolase activity"/>
    <property type="evidence" value="ECO:0007669"/>
    <property type="project" value="UniProtKB-KW"/>
</dbReference>
<dbReference type="InterPro" id="IPR049912">
    <property type="entry name" value="CRESS_DNA_REP"/>
</dbReference>
<keyword evidence="12" id="KW-0238">DNA-binding</keyword>
<evidence type="ECO:0000256" key="8">
    <source>
        <dbReference type="ARBA" id="ARBA00022741"/>
    </source>
</evidence>
<name>A0A7G8LJ14_9VIRU</name>
<keyword evidence="8" id="KW-0547">Nucleotide-binding</keyword>
<dbReference type="GO" id="GO:0016779">
    <property type="term" value="F:nucleotidyltransferase activity"/>
    <property type="evidence" value="ECO:0007669"/>
    <property type="project" value="UniProtKB-KW"/>
</dbReference>
<dbReference type="PROSITE" id="PS52020">
    <property type="entry name" value="CRESS_DNA_REP"/>
    <property type="match status" value="1"/>
</dbReference>
<keyword evidence="4" id="KW-0548">Nucleotidyltransferase</keyword>
<dbReference type="GO" id="GO:0003723">
    <property type="term" value="F:RNA binding"/>
    <property type="evidence" value="ECO:0007669"/>
    <property type="project" value="InterPro"/>
</dbReference>
<evidence type="ECO:0000313" key="14">
    <source>
        <dbReference type="EMBL" id="QNJ57236.1"/>
    </source>
</evidence>
<evidence type="ECO:0000256" key="3">
    <source>
        <dbReference type="ARBA" id="ARBA00022679"/>
    </source>
</evidence>
<keyword evidence="7" id="KW-0479">Metal-binding</keyword>
<keyword evidence="2" id="KW-1048">Host nucleus</keyword>
<dbReference type="GO" id="GO:0000166">
    <property type="term" value="F:nucleotide binding"/>
    <property type="evidence" value="ECO:0007669"/>
    <property type="project" value="UniProtKB-KW"/>
</dbReference>
<dbReference type="EMBL" id="MT671988">
    <property type="protein sequence ID" value="QNJ57236.1"/>
    <property type="molecule type" value="Genomic_DNA"/>
</dbReference>
<sequence length="307" mass="34816">MPAARTPLATRWCFTINNPAFDLPFVDVHQRISFLIYQKEVGENGTPHIQGYLETSGPRMRRSWLVSNVPWLAGAHIDVARGTAQQNIIYCTKDETRIEGPFRFGLEPAVPPGAGHRSDLHEVMDLIRGGASNYDLFVSHPSVMARYATWVSSFRATYLESLVVVSPLTARPGWQMDLDTLINGVVSRRKVVWVWSTTGDEGKSYYANHYDPKISHVLTGGKHADIYYTLSQIIHSKKVIFFDYGRSGGEMAYPVIEKLKDGMFTSTKYESRTIRFNPVHVIVMANHPPDTTKLSLDRWDIRRIDEV</sequence>
<evidence type="ECO:0000256" key="9">
    <source>
        <dbReference type="ARBA" id="ARBA00022759"/>
    </source>
</evidence>
<keyword evidence="6" id="KW-0540">Nuclease</keyword>
<evidence type="ECO:0000259" key="13">
    <source>
        <dbReference type="PROSITE" id="PS52020"/>
    </source>
</evidence>
<evidence type="ECO:0000256" key="5">
    <source>
        <dbReference type="ARBA" id="ARBA00022705"/>
    </source>
</evidence>
<keyword evidence="11" id="KW-0190">Covalent protein-DNA linkage</keyword>
<dbReference type="Gene3D" id="3.40.1310.20">
    <property type="match status" value="1"/>
</dbReference>
<keyword evidence="5" id="KW-0235">DNA replication</keyword>
<gene>
    <name evidence="14" type="primary">Rep</name>
</gene>
<evidence type="ECO:0000256" key="7">
    <source>
        <dbReference type="ARBA" id="ARBA00022723"/>
    </source>
</evidence>
<protein>
    <submittedName>
        <fullName evidence="14">Replication protein</fullName>
    </submittedName>
</protein>
<accession>A0A7G8LJ14</accession>
<dbReference type="GO" id="GO:0004519">
    <property type="term" value="F:endonuclease activity"/>
    <property type="evidence" value="ECO:0007669"/>
    <property type="project" value="UniProtKB-KW"/>
</dbReference>
<keyword evidence="3" id="KW-0808">Transferase</keyword>
<evidence type="ECO:0000256" key="1">
    <source>
        <dbReference type="ARBA" id="ARBA00004147"/>
    </source>
</evidence>
<evidence type="ECO:0000256" key="2">
    <source>
        <dbReference type="ARBA" id="ARBA00022562"/>
    </source>
</evidence>
<reference evidence="14" key="1">
    <citation type="submission" date="2020-06" db="EMBL/GenBank/DDBJ databases">
        <title>A dish full of viruses: viral metagenomics in chicken, pork and beef from Brazil.</title>
        <authorList>
            <person name="Cibulski S.P."/>
            <person name="Mayer F.Q."/>
            <person name="Roehe P.M."/>
        </authorList>
    </citation>
    <scope>NUCLEOTIDE SEQUENCE</scope>
    <source>
        <strain evidence="14">173P</strain>
    </source>
</reference>
<dbReference type="GO" id="GO:0006260">
    <property type="term" value="P:DNA replication"/>
    <property type="evidence" value="ECO:0007669"/>
    <property type="project" value="UniProtKB-KW"/>
</dbReference>
<proteinExistence type="predicted"/>
<keyword evidence="9" id="KW-0255">Endonuclease</keyword>
<organism evidence="14">
    <name type="scientific">Cressdnaviricota sp</name>
    <dbReference type="NCBI Taxonomy" id="2748378"/>
    <lineage>
        <taxon>Viruses</taxon>
        <taxon>Monodnaviria</taxon>
        <taxon>Shotokuvirae</taxon>
        <taxon>Cressdnaviricota</taxon>
    </lineage>
</organism>
<comment type="subcellular location">
    <subcellularLocation>
        <location evidence="1">Host nucleus</location>
    </subcellularLocation>
</comment>
<dbReference type="GO" id="GO:0003724">
    <property type="term" value="F:RNA helicase activity"/>
    <property type="evidence" value="ECO:0007669"/>
    <property type="project" value="InterPro"/>
</dbReference>
<dbReference type="GO" id="GO:0042025">
    <property type="term" value="C:host cell nucleus"/>
    <property type="evidence" value="ECO:0007669"/>
    <property type="project" value="UniProtKB-SubCell"/>
</dbReference>
<dbReference type="GO" id="GO:0003677">
    <property type="term" value="F:DNA binding"/>
    <property type="evidence" value="ECO:0007669"/>
    <property type="project" value="UniProtKB-KW"/>
</dbReference>
<dbReference type="Pfam" id="PF02407">
    <property type="entry name" value="Viral_Rep"/>
    <property type="match status" value="1"/>
</dbReference>
<evidence type="ECO:0000256" key="4">
    <source>
        <dbReference type="ARBA" id="ARBA00022695"/>
    </source>
</evidence>
<dbReference type="GO" id="GO:0046872">
    <property type="term" value="F:metal ion binding"/>
    <property type="evidence" value="ECO:0007669"/>
    <property type="project" value="UniProtKB-KW"/>
</dbReference>
<evidence type="ECO:0000256" key="11">
    <source>
        <dbReference type="ARBA" id="ARBA00023124"/>
    </source>
</evidence>
<feature type="domain" description="CRESS-DNA virus Rep endonuclease" evidence="13">
    <location>
        <begin position="6"/>
        <end position="107"/>
    </location>
</feature>